<name>B8HSB7_CYAP4</name>
<dbReference type="HOGENOM" id="CLU_3117000_0_0_3"/>
<dbReference type="KEGG" id="cyn:Cyan7425_1856"/>
<proteinExistence type="predicted"/>
<reference evidence="1" key="1">
    <citation type="submission" date="2009-01" db="EMBL/GenBank/DDBJ databases">
        <title>Complete sequence of chromosome Cyanothece sp. PCC 7425.</title>
        <authorList>
            <consortium name="US DOE Joint Genome Institute"/>
            <person name="Lucas S."/>
            <person name="Copeland A."/>
            <person name="Lapidus A."/>
            <person name="Glavina del Rio T."/>
            <person name="Dalin E."/>
            <person name="Tice H."/>
            <person name="Bruce D."/>
            <person name="Goodwin L."/>
            <person name="Pitluck S."/>
            <person name="Sims D."/>
            <person name="Meineke L."/>
            <person name="Brettin T."/>
            <person name="Detter J.C."/>
            <person name="Han C."/>
            <person name="Larimer F."/>
            <person name="Land M."/>
            <person name="Hauser L."/>
            <person name="Kyrpides N."/>
            <person name="Ovchinnikova G."/>
            <person name="Liberton M."/>
            <person name="Stoeckel J."/>
            <person name="Banerjee A."/>
            <person name="Singh A."/>
            <person name="Page L."/>
            <person name="Sato H."/>
            <person name="Zhao L."/>
            <person name="Sherman L."/>
            <person name="Pakrasi H."/>
            <person name="Richardson P."/>
        </authorList>
    </citation>
    <scope>NUCLEOTIDE SEQUENCE</scope>
    <source>
        <strain evidence="1">PCC 7425</strain>
    </source>
</reference>
<evidence type="ECO:0000313" key="1">
    <source>
        <dbReference type="EMBL" id="ACL44223.1"/>
    </source>
</evidence>
<dbReference type="EMBL" id="CP001344">
    <property type="protein sequence ID" value="ACL44223.1"/>
    <property type="molecule type" value="Genomic_DNA"/>
</dbReference>
<protein>
    <submittedName>
        <fullName evidence="1">Uncharacterized protein</fullName>
    </submittedName>
</protein>
<gene>
    <name evidence="1" type="ordered locus">Cyan7425_1856</name>
</gene>
<dbReference type="STRING" id="395961.Cyan7425_1856"/>
<dbReference type="AlphaFoldDB" id="B8HSB7"/>
<sequence length="50" mass="5830">MLDPVRLQEVPLNTADLLLTDKDKFNKPGFCQAFVLQIYLRIVTTYKFLV</sequence>
<accession>B8HSB7</accession>
<organism evidence="1">
    <name type="scientific">Cyanothece sp. (strain PCC 7425 / ATCC 29141)</name>
    <dbReference type="NCBI Taxonomy" id="395961"/>
    <lineage>
        <taxon>Bacteria</taxon>
        <taxon>Bacillati</taxon>
        <taxon>Cyanobacteriota</taxon>
        <taxon>Cyanophyceae</taxon>
        <taxon>Gomontiellales</taxon>
        <taxon>Cyanothecaceae</taxon>
        <taxon>Cyanothece</taxon>
    </lineage>
</organism>